<dbReference type="PANTHER" id="PTHR43173">
    <property type="entry name" value="ABC1 FAMILY PROTEIN"/>
    <property type="match status" value="1"/>
</dbReference>
<feature type="compositionally biased region" description="Low complexity" evidence="2">
    <location>
        <begin position="110"/>
        <end position="129"/>
    </location>
</feature>
<dbReference type="Proteomes" id="UP000695562">
    <property type="component" value="Unassembled WGS sequence"/>
</dbReference>
<dbReference type="PANTHER" id="PTHR43173:SF41">
    <property type="entry name" value="SERINE_THREONINE-PROTEIN KINASE ABKB-RELATED"/>
    <property type="match status" value="1"/>
</dbReference>
<dbReference type="EMBL" id="AJWJ01000096">
    <property type="protein sequence ID" value="KAF2075516.1"/>
    <property type="molecule type" value="Genomic_DNA"/>
</dbReference>
<evidence type="ECO:0000256" key="1">
    <source>
        <dbReference type="ARBA" id="ARBA00009670"/>
    </source>
</evidence>
<name>A0A8J4PXF5_9MYCE</name>
<dbReference type="InterPro" id="IPR045307">
    <property type="entry name" value="ADCK1_dom"/>
</dbReference>
<organism evidence="4 5">
    <name type="scientific">Polysphondylium violaceum</name>
    <dbReference type="NCBI Taxonomy" id="133409"/>
    <lineage>
        <taxon>Eukaryota</taxon>
        <taxon>Amoebozoa</taxon>
        <taxon>Evosea</taxon>
        <taxon>Eumycetozoa</taxon>
        <taxon>Dictyostelia</taxon>
        <taxon>Dictyosteliales</taxon>
        <taxon>Dictyosteliaceae</taxon>
        <taxon>Polysphondylium</taxon>
    </lineage>
</organism>
<evidence type="ECO:0000259" key="3">
    <source>
        <dbReference type="Pfam" id="PF03109"/>
    </source>
</evidence>
<dbReference type="AlphaFoldDB" id="A0A8J4PXF5"/>
<dbReference type="OrthoDB" id="427480at2759"/>
<sequence length="634" mass="72772">MNQIRQGVTSSFGNYHNGVKQLLGSGRRNILNNSHRQQQRLFKSPTPASLLASNCNTTSSSFLTFNNQQPQLCNNSINKLFYSNGPISPTNPNQKSSEAATAVDIHSIRIENNSNNNNSNNNDNNNSNNNKEEILNENVNYMKYIIASAIVLASTTLYLNKSIILDSSYVRNLRVIYTGAKITLYFKYYLYGLNRGDPEFAENLKKANALSAQAMVDLCKQNKGIFIKVAQILASLDHILPKEYITSLSVFQDAAPYEPFSEVERLFKLETGKHPDDIFIDFERLPINSASLAQVHRAKIRLDNGELQEVAVKVQYPELNKRFDKDINSLKNVLDYMTYLFPQFEFTWLLPEATMCLEQELDFINEGNNGERMAVLFKDNPQLSIPKVYWKQTTKRILTMEFIHGVRIDNKNGLEQLGIDFKELYYLFSNVFAEQIFIHGFLHSDPHPGNIFVRRLADGRPEIVLLDHGLYRKIDNQVRLDFCHLWKSVCLGDIKSSEYYAKRLGAGDYSKHLGTLLNLRPEESRSNLRLMRRELGDQALGAINTILKNLPKEILLVLKTNNLIRQITTHFGIENGFLLMAKTCIKGIYVDNSLLSNIQYYFTLCMFNINIKIVEFIRRRRPAPEIPPYIHHHH</sequence>
<keyword evidence="5" id="KW-1185">Reference proteome</keyword>
<comment type="similarity">
    <text evidence="1">Belongs to the protein kinase superfamily. ADCK protein kinase family.</text>
</comment>
<dbReference type="InterPro" id="IPR004147">
    <property type="entry name" value="ABC1_dom"/>
</dbReference>
<accession>A0A8J4PXF5</accession>
<reference evidence="4" key="1">
    <citation type="submission" date="2020-01" db="EMBL/GenBank/DDBJ databases">
        <title>Development of genomics and gene disruption for Polysphondylium violaceum indicates a role for the polyketide synthase stlB in stalk morphogenesis.</title>
        <authorList>
            <person name="Narita B."/>
            <person name="Kawabe Y."/>
            <person name="Kin K."/>
            <person name="Saito T."/>
            <person name="Gibbs R."/>
            <person name="Kuspa A."/>
            <person name="Muzny D."/>
            <person name="Queller D."/>
            <person name="Richards S."/>
            <person name="Strassman J."/>
            <person name="Sucgang R."/>
            <person name="Worley K."/>
            <person name="Schaap P."/>
        </authorList>
    </citation>
    <scope>NUCLEOTIDE SEQUENCE</scope>
    <source>
        <strain evidence="4">QSvi11</strain>
    </source>
</reference>
<evidence type="ECO:0000313" key="5">
    <source>
        <dbReference type="Proteomes" id="UP000695562"/>
    </source>
</evidence>
<dbReference type="CDD" id="cd13969">
    <property type="entry name" value="ADCK1-like"/>
    <property type="match status" value="1"/>
</dbReference>
<protein>
    <recommendedName>
        <fullName evidence="3">ABC1 atypical kinase-like domain-containing protein</fullName>
    </recommendedName>
</protein>
<evidence type="ECO:0000313" key="4">
    <source>
        <dbReference type="EMBL" id="KAF2075516.1"/>
    </source>
</evidence>
<feature type="domain" description="ABC1 atypical kinase-like" evidence="3">
    <location>
        <begin position="251"/>
        <end position="496"/>
    </location>
</feature>
<dbReference type="SUPFAM" id="SSF56112">
    <property type="entry name" value="Protein kinase-like (PK-like)"/>
    <property type="match status" value="1"/>
</dbReference>
<dbReference type="InterPro" id="IPR011009">
    <property type="entry name" value="Kinase-like_dom_sf"/>
</dbReference>
<proteinExistence type="inferred from homology"/>
<comment type="caution">
    <text evidence="4">The sequence shown here is derived from an EMBL/GenBank/DDBJ whole genome shotgun (WGS) entry which is preliminary data.</text>
</comment>
<evidence type="ECO:0000256" key="2">
    <source>
        <dbReference type="SAM" id="MobiDB-lite"/>
    </source>
</evidence>
<feature type="region of interest" description="Disordered" evidence="2">
    <location>
        <begin position="110"/>
        <end position="131"/>
    </location>
</feature>
<dbReference type="InterPro" id="IPR051130">
    <property type="entry name" value="Mito_struct-func_regulator"/>
</dbReference>
<dbReference type="Pfam" id="PF03109">
    <property type="entry name" value="ABC1"/>
    <property type="match status" value="1"/>
</dbReference>
<gene>
    <name evidence="4" type="ORF">CYY_003157</name>
</gene>